<comment type="caution">
    <text evidence="1">The sequence shown here is derived from an EMBL/GenBank/DDBJ whole genome shotgun (WGS) entry which is preliminary data.</text>
</comment>
<dbReference type="AlphaFoldDB" id="A0AAV4AGK1"/>
<keyword evidence="2" id="KW-1185">Reference proteome</keyword>
<accession>A0AAV4AGK1</accession>
<gene>
    <name evidence="1" type="ORF">PoB_003380500</name>
</gene>
<evidence type="ECO:0000313" key="1">
    <source>
        <dbReference type="EMBL" id="GFO07300.1"/>
    </source>
</evidence>
<sequence>MPCSFKTAFSDAYSGKLPGPDPGVEIFSRECLAVSELPVPSLTLINSGKFCGQHSGVETFTREGVTVSGLSALWLH</sequence>
<dbReference type="EMBL" id="BLXT01003854">
    <property type="protein sequence ID" value="GFO07300.1"/>
    <property type="molecule type" value="Genomic_DNA"/>
</dbReference>
<protein>
    <submittedName>
        <fullName evidence="1">Uncharacterized protein</fullName>
    </submittedName>
</protein>
<name>A0AAV4AGK1_9GAST</name>
<organism evidence="1 2">
    <name type="scientific">Plakobranchus ocellatus</name>
    <dbReference type="NCBI Taxonomy" id="259542"/>
    <lineage>
        <taxon>Eukaryota</taxon>
        <taxon>Metazoa</taxon>
        <taxon>Spiralia</taxon>
        <taxon>Lophotrochozoa</taxon>
        <taxon>Mollusca</taxon>
        <taxon>Gastropoda</taxon>
        <taxon>Heterobranchia</taxon>
        <taxon>Euthyneura</taxon>
        <taxon>Panpulmonata</taxon>
        <taxon>Sacoglossa</taxon>
        <taxon>Placobranchoidea</taxon>
        <taxon>Plakobranchidae</taxon>
        <taxon>Plakobranchus</taxon>
    </lineage>
</organism>
<dbReference type="Proteomes" id="UP000735302">
    <property type="component" value="Unassembled WGS sequence"/>
</dbReference>
<reference evidence="1 2" key="1">
    <citation type="journal article" date="2021" name="Elife">
        <title>Chloroplast acquisition without the gene transfer in kleptoplastic sea slugs, Plakobranchus ocellatus.</title>
        <authorList>
            <person name="Maeda T."/>
            <person name="Takahashi S."/>
            <person name="Yoshida T."/>
            <person name="Shimamura S."/>
            <person name="Takaki Y."/>
            <person name="Nagai Y."/>
            <person name="Toyoda A."/>
            <person name="Suzuki Y."/>
            <person name="Arimoto A."/>
            <person name="Ishii H."/>
            <person name="Satoh N."/>
            <person name="Nishiyama T."/>
            <person name="Hasebe M."/>
            <person name="Maruyama T."/>
            <person name="Minagawa J."/>
            <person name="Obokata J."/>
            <person name="Shigenobu S."/>
        </authorList>
    </citation>
    <scope>NUCLEOTIDE SEQUENCE [LARGE SCALE GENOMIC DNA]</scope>
</reference>
<proteinExistence type="predicted"/>
<evidence type="ECO:0000313" key="2">
    <source>
        <dbReference type="Proteomes" id="UP000735302"/>
    </source>
</evidence>